<gene>
    <name evidence="2" type="ORF">CM240_2761</name>
</gene>
<dbReference type="GO" id="GO:0016787">
    <property type="term" value="F:hydrolase activity"/>
    <property type="evidence" value="ECO:0007669"/>
    <property type="project" value="UniProtKB-KW"/>
</dbReference>
<dbReference type="eggNOG" id="COG1443">
    <property type="taxonomic scope" value="Bacteria"/>
</dbReference>
<dbReference type="HOGENOM" id="CLU_060552_1_0_9"/>
<dbReference type="CDD" id="cd04692">
    <property type="entry name" value="NUDIX_Hydrolase"/>
    <property type="match status" value="1"/>
</dbReference>
<organism evidence="2 3">
    <name type="scientific">Clostridium bornimense</name>
    <dbReference type="NCBI Taxonomy" id="1216932"/>
    <lineage>
        <taxon>Bacteria</taxon>
        <taxon>Bacillati</taxon>
        <taxon>Bacillota</taxon>
        <taxon>Clostridia</taxon>
        <taxon>Eubacteriales</taxon>
        <taxon>Clostridiaceae</taxon>
        <taxon>Clostridium</taxon>
    </lineage>
</organism>
<dbReference type="PROSITE" id="PS51462">
    <property type="entry name" value="NUDIX"/>
    <property type="match status" value="1"/>
</dbReference>
<dbReference type="KEGG" id="clt:CM240_2761"/>
<evidence type="ECO:0000313" key="2">
    <source>
        <dbReference type="EMBL" id="CDM69878.1"/>
    </source>
</evidence>
<dbReference type="InterPro" id="IPR000086">
    <property type="entry name" value="NUDIX_hydrolase_dom"/>
</dbReference>
<dbReference type="GO" id="GO:0004452">
    <property type="term" value="F:isopentenyl-diphosphate delta-isomerase activity"/>
    <property type="evidence" value="ECO:0007669"/>
    <property type="project" value="TreeGrafter"/>
</dbReference>
<dbReference type="GO" id="GO:0009240">
    <property type="term" value="P:isopentenyl diphosphate biosynthetic process"/>
    <property type="evidence" value="ECO:0007669"/>
    <property type="project" value="TreeGrafter"/>
</dbReference>
<dbReference type="OrthoDB" id="9804563at2"/>
<dbReference type="Pfam" id="PF00293">
    <property type="entry name" value="NUDIX"/>
    <property type="match status" value="1"/>
</dbReference>
<dbReference type="Proteomes" id="UP000019426">
    <property type="component" value="Chromosome M2/40_rep2"/>
</dbReference>
<evidence type="ECO:0000259" key="1">
    <source>
        <dbReference type="PROSITE" id="PS51462"/>
    </source>
</evidence>
<dbReference type="EMBL" id="HG917869">
    <property type="protein sequence ID" value="CDM69878.1"/>
    <property type="molecule type" value="Genomic_DNA"/>
</dbReference>
<reference evidence="2 3" key="1">
    <citation type="submission" date="2013-11" db="EMBL/GenBank/DDBJ databases">
        <title>Complete genome sequence of Clostridum sp. M2/40.</title>
        <authorList>
            <person name="Wibberg D."/>
            <person name="Puehler A."/>
            <person name="Schlueter A."/>
        </authorList>
    </citation>
    <scope>NUCLEOTIDE SEQUENCE [LARGE SCALE GENOMIC DNA]</scope>
    <source>
        <strain evidence="3">M2/40</strain>
    </source>
</reference>
<dbReference type="GO" id="GO:0005737">
    <property type="term" value="C:cytoplasm"/>
    <property type="evidence" value="ECO:0007669"/>
    <property type="project" value="TreeGrafter"/>
</dbReference>
<protein>
    <submittedName>
        <fullName evidence="2">NUDIX hydrolase</fullName>
    </submittedName>
</protein>
<dbReference type="PANTHER" id="PTHR10885">
    <property type="entry name" value="ISOPENTENYL-DIPHOSPHATE DELTA-ISOMERASE"/>
    <property type="match status" value="1"/>
</dbReference>
<dbReference type="RefSeq" id="WP_044040074.1">
    <property type="nucleotide sequence ID" value="NZ_HG917869.1"/>
</dbReference>
<dbReference type="PANTHER" id="PTHR10885:SF20">
    <property type="entry name" value="NUDIX HYDROLASE DOMAIN-CONTAINING PROTEIN"/>
    <property type="match status" value="1"/>
</dbReference>
<sequence>MELLDIVDENGEPTGEVRDREEIHSKGLLHRTSHLWIVRDNDKGGLDVLLQKRSDNKDSNPGCYDISSAGHIKAGDGYLNSAIRELREELGIEASQEELVQCYVRRVRYEAIFHGKEFRDNQVTRVYRMKRNDINIENLTLQKEEVSSVIWMDLEECIKAVRDNTFKNYICLEEIEKILF</sequence>
<dbReference type="Gene3D" id="3.90.79.10">
    <property type="entry name" value="Nucleoside Triphosphate Pyrophosphohydrolase"/>
    <property type="match status" value="1"/>
</dbReference>
<proteinExistence type="predicted"/>
<keyword evidence="3" id="KW-1185">Reference proteome</keyword>
<keyword evidence="2" id="KW-0378">Hydrolase</keyword>
<dbReference type="PATRIC" id="fig|1216932.3.peg.2724"/>
<dbReference type="AlphaFoldDB" id="W6RZH6"/>
<evidence type="ECO:0000313" key="3">
    <source>
        <dbReference type="Proteomes" id="UP000019426"/>
    </source>
</evidence>
<dbReference type="SUPFAM" id="SSF55811">
    <property type="entry name" value="Nudix"/>
    <property type="match status" value="1"/>
</dbReference>
<name>W6RZH6_9CLOT</name>
<accession>W6RZH6</accession>
<feature type="domain" description="Nudix hydrolase" evidence="1">
    <location>
        <begin position="28"/>
        <end position="174"/>
    </location>
</feature>
<dbReference type="InterPro" id="IPR015797">
    <property type="entry name" value="NUDIX_hydrolase-like_dom_sf"/>
</dbReference>